<name>A0ABW3ZGU8_9RHOB</name>
<dbReference type="EMBL" id="JBHTMU010000011">
    <property type="protein sequence ID" value="MFD1342402.1"/>
    <property type="molecule type" value="Genomic_DNA"/>
</dbReference>
<proteinExistence type="predicted"/>
<feature type="domain" description="YjiS-like" evidence="1">
    <location>
        <begin position="18"/>
        <end position="53"/>
    </location>
</feature>
<dbReference type="Proteomes" id="UP001597135">
    <property type="component" value="Unassembled WGS sequence"/>
</dbReference>
<protein>
    <submittedName>
        <fullName evidence="2">DUF1127 domain-containing protein</fullName>
    </submittedName>
</protein>
<gene>
    <name evidence="2" type="ORF">ACFQ4E_08225</name>
</gene>
<keyword evidence="3" id="KW-1185">Reference proteome</keyword>
<dbReference type="RefSeq" id="WP_386802464.1">
    <property type="nucleotide sequence ID" value="NZ_JBHTMU010000011.1"/>
</dbReference>
<evidence type="ECO:0000259" key="1">
    <source>
        <dbReference type="Pfam" id="PF06568"/>
    </source>
</evidence>
<evidence type="ECO:0000313" key="3">
    <source>
        <dbReference type="Proteomes" id="UP001597135"/>
    </source>
</evidence>
<sequence length="70" mass="7931">MFTLSLARPRQTVVRPGLFHRLSAFSALARQRRALARLDDARLADIGLTRHEALTEAARPAWDAPDHWRG</sequence>
<dbReference type="Pfam" id="PF06568">
    <property type="entry name" value="YjiS-like"/>
    <property type="match status" value="1"/>
</dbReference>
<dbReference type="InterPro" id="IPR009506">
    <property type="entry name" value="YjiS-like"/>
</dbReference>
<organism evidence="2 3">
    <name type="scientific">Litorisediminicola beolgyonensis</name>
    <dbReference type="NCBI Taxonomy" id="1173614"/>
    <lineage>
        <taxon>Bacteria</taxon>
        <taxon>Pseudomonadati</taxon>
        <taxon>Pseudomonadota</taxon>
        <taxon>Alphaproteobacteria</taxon>
        <taxon>Rhodobacterales</taxon>
        <taxon>Paracoccaceae</taxon>
        <taxon>Litorisediminicola</taxon>
    </lineage>
</organism>
<evidence type="ECO:0000313" key="2">
    <source>
        <dbReference type="EMBL" id="MFD1342402.1"/>
    </source>
</evidence>
<comment type="caution">
    <text evidence="2">The sequence shown here is derived from an EMBL/GenBank/DDBJ whole genome shotgun (WGS) entry which is preliminary data.</text>
</comment>
<accession>A0ABW3ZGU8</accession>
<reference evidence="3" key="1">
    <citation type="journal article" date="2019" name="Int. J. Syst. Evol. Microbiol.">
        <title>The Global Catalogue of Microorganisms (GCM) 10K type strain sequencing project: providing services to taxonomists for standard genome sequencing and annotation.</title>
        <authorList>
            <consortium name="The Broad Institute Genomics Platform"/>
            <consortium name="The Broad Institute Genome Sequencing Center for Infectious Disease"/>
            <person name="Wu L."/>
            <person name="Ma J."/>
        </authorList>
    </citation>
    <scope>NUCLEOTIDE SEQUENCE [LARGE SCALE GENOMIC DNA]</scope>
    <source>
        <strain evidence="3">CCUG 62953</strain>
    </source>
</reference>